<evidence type="ECO:0000256" key="5">
    <source>
        <dbReference type="SAM" id="Phobius"/>
    </source>
</evidence>
<reference evidence="6 7" key="1">
    <citation type="submission" date="2023-04" db="EMBL/GenBank/DDBJ databases">
        <title>Marinobulbifer ophiurae gen. nov., sp. Nov., isolate from tissue of brittle star Ophioplocus japonicus.</title>
        <authorList>
            <person name="Kawano K."/>
            <person name="Sawayama S."/>
            <person name="Nakagawa S."/>
        </authorList>
    </citation>
    <scope>NUCLEOTIDE SEQUENCE [LARGE SCALE GENOMIC DNA]</scope>
    <source>
        <strain evidence="6 7">NKW57</strain>
    </source>
</reference>
<dbReference type="Proteomes" id="UP001224392">
    <property type="component" value="Unassembled WGS sequence"/>
</dbReference>
<dbReference type="Gene3D" id="1.20.120.1630">
    <property type="match status" value="1"/>
</dbReference>
<feature type="transmembrane region" description="Helical" evidence="5">
    <location>
        <begin position="87"/>
        <end position="103"/>
    </location>
</feature>
<dbReference type="RefSeq" id="WP_285764599.1">
    <property type="nucleotide sequence ID" value="NZ_BSYJ01000004.1"/>
</dbReference>
<sequence length="150" mass="16973">MNNKIPPPVVGLTVVLLMWGTSSALAEINFNATWQLPVAILVGLLGFAVSIAGLLAFRRVQTTVNPMNPEEASSLVDFGIFRYSRNPMYLGLLLVLAGFAIWFGNPLNFFWLVFFVLFISRFQIAPEERVLQEKFPEAFADYCARVRRWI</sequence>
<evidence type="ECO:0000256" key="3">
    <source>
        <dbReference type="ARBA" id="ARBA00022989"/>
    </source>
</evidence>
<accession>A0ABQ6M117</accession>
<evidence type="ECO:0000313" key="6">
    <source>
        <dbReference type="EMBL" id="GMG87991.1"/>
    </source>
</evidence>
<comment type="caution">
    <text evidence="6">The sequence shown here is derived from an EMBL/GenBank/DDBJ whole genome shotgun (WGS) entry which is preliminary data.</text>
</comment>
<dbReference type="PANTHER" id="PTHR12714:SF24">
    <property type="entry name" value="SLR1182 PROTEIN"/>
    <property type="match status" value="1"/>
</dbReference>
<gene>
    <name evidence="6" type="ORF">MNKW57_23120</name>
</gene>
<keyword evidence="4 5" id="KW-0472">Membrane</keyword>
<evidence type="ECO:0000313" key="7">
    <source>
        <dbReference type="Proteomes" id="UP001224392"/>
    </source>
</evidence>
<keyword evidence="2 5" id="KW-0812">Transmembrane</keyword>
<organism evidence="6 7">
    <name type="scientific">Biformimicrobium ophioploci</name>
    <dbReference type="NCBI Taxonomy" id="3036711"/>
    <lineage>
        <taxon>Bacteria</taxon>
        <taxon>Pseudomonadati</taxon>
        <taxon>Pseudomonadota</taxon>
        <taxon>Gammaproteobacteria</taxon>
        <taxon>Cellvibrionales</taxon>
        <taxon>Microbulbiferaceae</taxon>
        <taxon>Biformimicrobium</taxon>
    </lineage>
</organism>
<protein>
    <submittedName>
        <fullName evidence="6">Isoprenylcysteine carboxylmethyltransferase family protein</fullName>
    </submittedName>
</protein>
<dbReference type="PANTHER" id="PTHR12714">
    <property type="entry name" value="PROTEIN-S ISOPRENYLCYSTEINE O-METHYLTRANSFERASE"/>
    <property type="match status" value="1"/>
</dbReference>
<dbReference type="EMBL" id="BSYJ01000004">
    <property type="protein sequence ID" value="GMG87991.1"/>
    <property type="molecule type" value="Genomic_DNA"/>
</dbReference>
<feature type="transmembrane region" description="Helical" evidence="5">
    <location>
        <begin position="36"/>
        <end position="57"/>
    </location>
</feature>
<evidence type="ECO:0000256" key="2">
    <source>
        <dbReference type="ARBA" id="ARBA00022692"/>
    </source>
</evidence>
<proteinExistence type="predicted"/>
<evidence type="ECO:0000256" key="1">
    <source>
        <dbReference type="ARBA" id="ARBA00004127"/>
    </source>
</evidence>
<dbReference type="Pfam" id="PF04191">
    <property type="entry name" value="PEMT"/>
    <property type="match status" value="1"/>
</dbReference>
<keyword evidence="7" id="KW-1185">Reference proteome</keyword>
<dbReference type="InterPro" id="IPR007318">
    <property type="entry name" value="Phopholipid_MeTrfase"/>
</dbReference>
<evidence type="ECO:0000256" key="4">
    <source>
        <dbReference type="ARBA" id="ARBA00023136"/>
    </source>
</evidence>
<keyword evidence="3 5" id="KW-1133">Transmembrane helix</keyword>
<name>A0ABQ6M117_9GAMM</name>
<comment type="subcellular location">
    <subcellularLocation>
        <location evidence="1">Endomembrane system</location>
        <topology evidence="1">Multi-pass membrane protein</topology>
    </subcellularLocation>
</comment>